<evidence type="ECO:0000256" key="2">
    <source>
        <dbReference type="ARBA" id="ARBA00022692"/>
    </source>
</evidence>
<accession>A0A4P6KSL1</accession>
<dbReference type="KEGG" id="plue:EWM63_00485"/>
<dbReference type="AlphaFoldDB" id="A0A4P6KSL1"/>
<name>A0A4P6KSL1_9BURK</name>
<gene>
    <name evidence="5" type="ORF">EWM63_00485</name>
</gene>
<evidence type="ECO:0000256" key="1">
    <source>
        <dbReference type="ARBA" id="ARBA00004370"/>
    </source>
</evidence>
<keyword evidence="2 4" id="KW-0812">Transmembrane</keyword>
<evidence type="ECO:0000256" key="4">
    <source>
        <dbReference type="SAM" id="Phobius"/>
    </source>
</evidence>
<reference evidence="5 6" key="1">
    <citation type="submission" date="2019-02" db="EMBL/GenBank/DDBJ databases">
        <title>Draft Genome Sequences of Six Type Strains of the Genus Massilia.</title>
        <authorList>
            <person name="Miess H."/>
            <person name="Frediansyhah A."/>
            <person name="Gross H."/>
        </authorList>
    </citation>
    <scope>NUCLEOTIDE SEQUENCE [LARGE SCALE GENOMIC DNA]</scope>
    <source>
        <strain evidence="5 6">DSM 17473</strain>
    </source>
</reference>
<keyword evidence="4" id="KW-1133">Transmembrane helix</keyword>
<comment type="subcellular location">
    <subcellularLocation>
        <location evidence="1">Membrane</location>
    </subcellularLocation>
</comment>
<dbReference type="RefSeq" id="WP_130184803.1">
    <property type="nucleotide sequence ID" value="NZ_CP035913.1"/>
</dbReference>
<evidence type="ECO:0000313" key="6">
    <source>
        <dbReference type="Proteomes" id="UP000290637"/>
    </source>
</evidence>
<keyword evidence="6" id="KW-1185">Reference proteome</keyword>
<proteinExistence type="predicted"/>
<sequence>MKNVNSVQGLAALPVQAEQAMTHGYVKMVKRVSAWAILAMLGAYAVQLMNSAVEIGVQEKNLIIAAVVLTLVLVIPIIAVNVYFVSRHRTASTTARNSPRSSHAIKKALMAWATPIVVVALVAFVGWLSIHSLDLCKPMVSQVVPERVATVPGA</sequence>
<organism evidence="5 6">
    <name type="scientific">Pseudoduganella lutea</name>
    <dbReference type="NCBI Taxonomy" id="321985"/>
    <lineage>
        <taxon>Bacteria</taxon>
        <taxon>Pseudomonadati</taxon>
        <taxon>Pseudomonadota</taxon>
        <taxon>Betaproteobacteria</taxon>
        <taxon>Burkholderiales</taxon>
        <taxon>Oxalobacteraceae</taxon>
        <taxon>Telluria group</taxon>
        <taxon>Pseudoduganella</taxon>
    </lineage>
</organism>
<feature type="transmembrane region" description="Helical" evidence="4">
    <location>
        <begin position="32"/>
        <end position="50"/>
    </location>
</feature>
<dbReference type="OrthoDB" id="8757913at2"/>
<dbReference type="Proteomes" id="UP000290637">
    <property type="component" value="Chromosome"/>
</dbReference>
<dbReference type="Gene3D" id="1.10.287.90">
    <property type="match status" value="1"/>
</dbReference>
<feature type="transmembrane region" description="Helical" evidence="4">
    <location>
        <begin position="107"/>
        <end position="130"/>
    </location>
</feature>
<dbReference type="SUPFAM" id="SSF81464">
    <property type="entry name" value="Cytochrome c oxidase subunit II-like, transmembrane region"/>
    <property type="match status" value="1"/>
</dbReference>
<protein>
    <submittedName>
        <fullName evidence="5">Uncharacterized protein</fullName>
    </submittedName>
</protein>
<dbReference type="InterPro" id="IPR036257">
    <property type="entry name" value="Cyt_c_oxidase_su2_TM_sf"/>
</dbReference>
<keyword evidence="3 4" id="KW-0472">Membrane</keyword>
<feature type="transmembrane region" description="Helical" evidence="4">
    <location>
        <begin position="62"/>
        <end position="86"/>
    </location>
</feature>
<evidence type="ECO:0000256" key="3">
    <source>
        <dbReference type="ARBA" id="ARBA00023136"/>
    </source>
</evidence>
<evidence type="ECO:0000313" key="5">
    <source>
        <dbReference type="EMBL" id="QBE61666.1"/>
    </source>
</evidence>
<dbReference type="EMBL" id="CP035913">
    <property type="protein sequence ID" value="QBE61666.1"/>
    <property type="molecule type" value="Genomic_DNA"/>
</dbReference>
<dbReference type="GO" id="GO:0016020">
    <property type="term" value="C:membrane"/>
    <property type="evidence" value="ECO:0007669"/>
    <property type="project" value="UniProtKB-SubCell"/>
</dbReference>